<accession>A0A1X1D7D3</accession>
<evidence type="ECO:0000259" key="5">
    <source>
        <dbReference type="Pfam" id="PF07687"/>
    </source>
</evidence>
<evidence type="ECO:0000256" key="4">
    <source>
        <dbReference type="PIRSR" id="PIRSR037238-1"/>
    </source>
</evidence>
<dbReference type="SUPFAM" id="SSF55031">
    <property type="entry name" value="Bacterial exopeptidase dimerisation domain"/>
    <property type="match status" value="1"/>
</dbReference>
<dbReference type="Gene3D" id="3.30.70.360">
    <property type="match status" value="1"/>
</dbReference>
<dbReference type="Proteomes" id="UP000193104">
    <property type="component" value="Unassembled WGS sequence"/>
</dbReference>
<dbReference type="Gene3D" id="3.40.630.10">
    <property type="entry name" value="Zn peptidases"/>
    <property type="match status" value="1"/>
</dbReference>
<dbReference type="GO" id="GO:0016787">
    <property type="term" value="F:hydrolase activity"/>
    <property type="evidence" value="ECO:0007669"/>
    <property type="project" value="UniProtKB-KW"/>
</dbReference>
<evidence type="ECO:0000256" key="3">
    <source>
        <dbReference type="ARBA" id="ARBA00023285"/>
    </source>
</evidence>
<protein>
    <submittedName>
        <fullName evidence="6">Peptidase M20</fullName>
    </submittedName>
</protein>
<dbReference type="Pfam" id="PF07687">
    <property type="entry name" value="M20_dimer"/>
    <property type="match status" value="1"/>
</dbReference>
<dbReference type="CDD" id="cd03885">
    <property type="entry name" value="M20_CPDG2"/>
    <property type="match status" value="1"/>
</dbReference>
<dbReference type="InterPro" id="IPR011650">
    <property type="entry name" value="Peptidase_M20_dimer"/>
</dbReference>
<gene>
    <name evidence="6" type="ORF">HA48_13810</name>
</gene>
<dbReference type="EMBL" id="MLFS01000038">
    <property type="protein sequence ID" value="ORM72595.1"/>
    <property type="molecule type" value="Genomic_DNA"/>
</dbReference>
<dbReference type="PANTHER" id="PTHR43808:SF9">
    <property type="entry name" value="BLL0789 PROTEIN"/>
    <property type="match status" value="1"/>
</dbReference>
<feature type="domain" description="Peptidase M20 dimerisation" evidence="5">
    <location>
        <begin position="178"/>
        <end position="271"/>
    </location>
</feature>
<feature type="active site" evidence="4">
    <location>
        <position position="84"/>
    </location>
</feature>
<comment type="caution">
    <text evidence="6">The sequence shown here is derived from an EMBL/GenBank/DDBJ whole genome shotgun (WGS) entry which is preliminary data.</text>
</comment>
<dbReference type="SUPFAM" id="SSF53187">
    <property type="entry name" value="Zn-dependent exopeptidases"/>
    <property type="match status" value="1"/>
</dbReference>
<organism evidence="6 7">
    <name type="scientific">Pantoea wallisii</name>
    <dbReference type="NCBI Taxonomy" id="1076551"/>
    <lineage>
        <taxon>Bacteria</taxon>
        <taxon>Pseudomonadati</taxon>
        <taxon>Pseudomonadota</taxon>
        <taxon>Gammaproteobacteria</taxon>
        <taxon>Enterobacterales</taxon>
        <taxon>Erwiniaceae</taxon>
        <taxon>Pantoea</taxon>
    </lineage>
</organism>
<proteinExistence type="predicted"/>
<sequence>MKNIQTWLARHADEILGDIRRLVLAESPSHDKAAVDACGDVLEAIFQQRLGLSAAIAEQRDYGNHRKFVLGTSGPQTTVLGHFDTVWDKGELALREADGKLYGPGILDMKSGLIQAIWAVRALQACKGPIGQRIVFLCNSDEELGSPSSSAWIEQHAQGSAQVLVVEPAVAGSGALKVARKGVGRYEVSITGQAAHAGNNPEEGASAVQEMAKQIIYLHSLNAPERGTSVNVGIAHGGSRVNVVADRAQLGIDTRVTSEEEAARVHKAIRHLTVVDPRVTLQVTGEQSRPPMRQTAASRALFDRAQQVAQQLGFSLEGKAVGGGSDGNFTAALGLPTLDG</sequence>
<keyword evidence="7" id="KW-1185">Reference proteome</keyword>
<keyword evidence="2" id="KW-0378">Hydrolase</keyword>
<evidence type="ECO:0000256" key="1">
    <source>
        <dbReference type="ARBA" id="ARBA00022723"/>
    </source>
</evidence>
<name>A0A1X1D7D3_9GAMM</name>
<keyword evidence="3" id="KW-0170">Cobalt</keyword>
<feature type="non-terminal residue" evidence="6">
    <location>
        <position position="340"/>
    </location>
</feature>
<dbReference type="AlphaFoldDB" id="A0A1X1D7D3"/>
<dbReference type="InterPro" id="IPR036264">
    <property type="entry name" value="Bact_exopeptidase_dim_dom"/>
</dbReference>
<dbReference type="GO" id="GO:0046872">
    <property type="term" value="F:metal ion binding"/>
    <property type="evidence" value="ECO:0007669"/>
    <property type="project" value="UniProtKB-KW"/>
</dbReference>
<evidence type="ECO:0000313" key="6">
    <source>
        <dbReference type="EMBL" id="ORM72595.1"/>
    </source>
</evidence>
<dbReference type="InterPro" id="IPR050072">
    <property type="entry name" value="Peptidase_M20A"/>
</dbReference>
<dbReference type="PIRSF" id="PIRSF037238">
    <property type="entry name" value="Carboxypeptidase_G2"/>
    <property type="match status" value="1"/>
</dbReference>
<dbReference type="OrthoDB" id="9776600at2"/>
<evidence type="ECO:0000256" key="2">
    <source>
        <dbReference type="ARBA" id="ARBA00022801"/>
    </source>
</evidence>
<dbReference type="InterPro" id="IPR002933">
    <property type="entry name" value="Peptidase_M20"/>
</dbReference>
<dbReference type="Pfam" id="PF01546">
    <property type="entry name" value="Peptidase_M20"/>
    <property type="match status" value="1"/>
</dbReference>
<dbReference type="PANTHER" id="PTHR43808">
    <property type="entry name" value="ACETYLORNITHINE DEACETYLASE"/>
    <property type="match status" value="1"/>
</dbReference>
<feature type="active site" description="Proton acceptor" evidence="4">
    <location>
        <position position="142"/>
    </location>
</feature>
<reference evidence="6 7" key="1">
    <citation type="journal article" date="2017" name="Antonie Van Leeuwenhoek">
        <title>Phylogenomic resolution of the bacterial genus Pantoea and its relationship with Erwinia and Tatumella.</title>
        <authorList>
            <person name="Palmer M."/>
            <person name="Steenkamp E.T."/>
            <person name="Coetzee M.P."/>
            <person name="Chan W.Y."/>
            <person name="van Zyl E."/>
            <person name="De Maayer P."/>
            <person name="Coutinho T.A."/>
            <person name="Blom J."/>
            <person name="Smits T.H."/>
            <person name="Duffy B."/>
            <person name="Venter S.N."/>
        </authorList>
    </citation>
    <scope>NUCLEOTIDE SEQUENCE [LARGE SCALE GENOMIC DNA]</scope>
    <source>
        <strain evidence="6 7">LMG 26277</strain>
    </source>
</reference>
<dbReference type="InterPro" id="IPR017150">
    <property type="entry name" value="Pept_M20_glutamate_carboxypep"/>
</dbReference>
<dbReference type="RefSeq" id="WP_139807989.1">
    <property type="nucleotide sequence ID" value="NZ_MLFS01000038.1"/>
</dbReference>
<evidence type="ECO:0000313" key="7">
    <source>
        <dbReference type="Proteomes" id="UP000193104"/>
    </source>
</evidence>
<dbReference type="STRING" id="1076551.HA48_13810"/>
<keyword evidence="1" id="KW-0479">Metal-binding</keyword>